<dbReference type="HOGENOM" id="CLU_2441262_0_0_1"/>
<protein>
    <submittedName>
        <fullName evidence="1">Predicted protein</fullName>
    </submittedName>
</protein>
<proteinExistence type="predicted"/>
<dbReference type="VEuPathDB" id="FungiDB:LEMA_uP100060.1"/>
<dbReference type="RefSeq" id="XP_003840354.1">
    <property type="nucleotide sequence ID" value="XM_003840306.1"/>
</dbReference>
<accession>E5A015</accession>
<dbReference type="AlphaFoldDB" id="E5A015"/>
<reference evidence="2" key="1">
    <citation type="journal article" date="2011" name="Nat. Commun.">
        <title>Effector diversification within compartments of the Leptosphaeria maculans genome affected by Repeat-Induced Point mutations.</title>
        <authorList>
            <person name="Rouxel T."/>
            <person name="Grandaubert J."/>
            <person name="Hane J.K."/>
            <person name="Hoede C."/>
            <person name="van de Wouw A.P."/>
            <person name="Couloux A."/>
            <person name="Dominguez V."/>
            <person name="Anthouard V."/>
            <person name="Bally P."/>
            <person name="Bourras S."/>
            <person name="Cozijnsen A.J."/>
            <person name="Ciuffetti L.M."/>
            <person name="Degrave A."/>
            <person name="Dilmaghani A."/>
            <person name="Duret L."/>
            <person name="Fudal I."/>
            <person name="Goodwin S.B."/>
            <person name="Gout L."/>
            <person name="Glaser N."/>
            <person name="Linglin J."/>
            <person name="Kema G.H.J."/>
            <person name="Lapalu N."/>
            <person name="Lawrence C.B."/>
            <person name="May K."/>
            <person name="Meyer M."/>
            <person name="Ollivier B."/>
            <person name="Poulain J."/>
            <person name="Schoch C.L."/>
            <person name="Simon A."/>
            <person name="Spatafora J.W."/>
            <person name="Stachowiak A."/>
            <person name="Turgeon B.G."/>
            <person name="Tyler B.M."/>
            <person name="Vincent D."/>
            <person name="Weissenbach J."/>
            <person name="Amselem J."/>
            <person name="Quesneville H."/>
            <person name="Oliver R.P."/>
            <person name="Wincker P."/>
            <person name="Balesdent M.-H."/>
            <person name="Howlett B.J."/>
        </authorList>
    </citation>
    <scope>NUCLEOTIDE SEQUENCE [LARGE SCALE GENOMIC DNA]</scope>
    <source>
        <strain evidence="2">JN3 / isolate v23.1.3 / race Av1-4-5-6-7-8</strain>
    </source>
</reference>
<keyword evidence="2" id="KW-1185">Reference proteome</keyword>
<dbReference type="Proteomes" id="UP000002668">
    <property type="component" value="Genome"/>
</dbReference>
<dbReference type="InParanoid" id="E5A015"/>
<name>E5A015_LEPMJ</name>
<dbReference type="GeneID" id="13283434"/>
<gene>
    <name evidence="1" type="ORF">LEMA_uP100060.1</name>
</gene>
<sequence length="90" mass="9902">MTNTRNCAATESSRGLAVDAYTFVGKIGRQRPKSGMDFVGWNTGILSINWVGLLHCHGSEKRKVIDEVTVINKSVAAYPTSHDIHHSAKY</sequence>
<organism evidence="2">
    <name type="scientific">Leptosphaeria maculans (strain JN3 / isolate v23.1.3 / race Av1-4-5-6-7-8)</name>
    <name type="common">Blackleg fungus</name>
    <name type="synonym">Phoma lingam</name>
    <dbReference type="NCBI Taxonomy" id="985895"/>
    <lineage>
        <taxon>Eukaryota</taxon>
        <taxon>Fungi</taxon>
        <taxon>Dikarya</taxon>
        <taxon>Ascomycota</taxon>
        <taxon>Pezizomycotina</taxon>
        <taxon>Dothideomycetes</taxon>
        <taxon>Pleosporomycetidae</taxon>
        <taxon>Pleosporales</taxon>
        <taxon>Pleosporineae</taxon>
        <taxon>Leptosphaeriaceae</taxon>
        <taxon>Plenodomus</taxon>
        <taxon>Plenodomus lingam/Leptosphaeria maculans species complex</taxon>
    </lineage>
</organism>
<evidence type="ECO:0000313" key="2">
    <source>
        <dbReference type="Proteomes" id="UP000002668"/>
    </source>
</evidence>
<dbReference type="EMBL" id="FP929130">
    <property type="protein sequence ID" value="CBX96875.1"/>
    <property type="molecule type" value="Genomic_DNA"/>
</dbReference>
<evidence type="ECO:0000313" key="1">
    <source>
        <dbReference type="EMBL" id="CBX96875.1"/>
    </source>
</evidence>